<feature type="transmembrane region" description="Helical" evidence="6">
    <location>
        <begin position="255"/>
        <end position="273"/>
    </location>
</feature>
<name>A0ABN6DAG0_9BURK</name>
<evidence type="ECO:0000256" key="2">
    <source>
        <dbReference type="ARBA" id="ARBA00022475"/>
    </source>
</evidence>
<evidence type="ECO:0000256" key="3">
    <source>
        <dbReference type="ARBA" id="ARBA00022692"/>
    </source>
</evidence>
<feature type="transmembrane region" description="Helical" evidence="6">
    <location>
        <begin position="279"/>
        <end position="297"/>
    </location>
</feature>
<evidence type="ECO:0000259" key="7">
    <source>
        <dbReference type="Pfam" id="PF00892"/>
    </source>
</evidence>
<evidence type="ECO:0000256" key="1">
    <source>
        <dbReference type="ARBA" id="ARBA00004651"/>
    </source>
</evidence>
<dbReference type="EMBL" id="AP024238">
    <property type="protein sequence ID" value="BCO28728.1"/>
    <property type="molecule type" value="Genomic_DNA"/>
</dbReference>
<gene>
    <name evidence="8" type="ORF">MIZ03_3638</name>
</gene>
<protein>
    <submittedName>
        <fullName evidence="8">Cystine transporter YijE</fullName>
    </submittedName>
</protein>
<dbReference type="PANTHER" id="PTHR32322:SF18">
    <property type="entry name" value="S-ADENOSYLMETHIONINE_S-ADENOSYLHOMOCYSTEINE TRANSPORTER"/>
    <property type="match status" value="1"/>
</dbReference>
<reference evidence="8 9" key="1">
    <citation type="journal article" date="2021" name="Microbiol. Spectr.">
        <title>A Single Bacterium Capable of Oxidation and Reduction of Iron at Circumneutral pH.</title>
        <authorList>
            <person name="Kato S."/>
            <person name="Ohkuma M."/>
        </authorList>
    </citation>
    <scope>NUCLEOTIDE SEQUENCE [LARGE SCALE GENOMIC DNA]</scope>
    <source>
        <strain evidence="8 9">MIZ03</strain>
    </source>
</reference>
<proteinExistence type="predicted"/>
<feature type="transmembrane region" description="Helical" evidence="6">
    <location>
        <begin position="77"/>
        <end position="99"/>
    </location>
</feature>
<keyword evidence="5 6" id="KW-0472">Membrane</keyword>
<accession>A0ABN6DAG0</accession>
<feature type="transmembrane region" description="Helical" evidence="6">
    <location>
        <begin position="223"/>
        <end position="243"/>
    </location>
</feature>
<dbReference type="Proteomes" id="UP000824366">
    <property type="component" value="Chromosome"/>
</dbReference>
<feature type="transmembrane region" description="Helical" evidence="6">
    <location>
        <begin position="45"/>
        <end position="65"/>
    </location>
</feature>
<organism evidence="8 9">
    <name type="scientific">Rhodoferax lithotrophicus</name>
    <dbReference type="NCBI Taxonomy" id="2798804"/>
    <lineage>
        <taxon>Bacteria</taxon>
        <taxon>Pseudomonadati</taxon>
        <taxon>Pseudomonadota</taxon>
        <taxon>Betaproteobacteria</taxon>
        <taxon>Burkholderiales</taxon>
        <taxon>Comamonadaceae</taxon>
        <taxon>Rhodoferax</taxon>
    </lineage>
</organism>
<feature type="transmembrane region" description="Helical" evidence="6">
    <location>
        <begin position="162"/>
        <end position="180"/>
    </location>
</feature>
<keyword evidence="4 6" id="KW-1133">Transmembrane helix</keyword>
<keyword evidence="3 6" id="KW-0812">Transmembrane</keyword>
<feature type="domain" description="EamA" evidence="7">
    <location>
        <begin position="21"/>
        <end position="149"/>
    </location>
</feature>
<dbReference type="InterPro" id="IPR037185">
    <property type="entry name" value="EmrE-like"/>
</dbReference>
<keyword evidence="2" id="KW-1003">Cell membrane</keyword>
<dbReference type="Pfam" id="PF00892">
    <property type="entry name" value="EamA"/>
    <property type="match status" value="2"/>
</dbReference>
<evidence type="ECO:0000256" key="5">
    <source>
        <dbReference type="ARBA" id="ARBA00023136"/>
    </source>
</evidence>
<dbReference type="RefSeq" id="WP_223904653.1">
    <property type="nucleotide sequence ID" value="NZ_AP024238.1"/>
</dbReference>
<feature type="transmembrane region" description="Helical" evidence="6">
    <location>
        <begin position="21"/>
        <end position="39"/>
    </location>
</feature>
<sequence>MPSRHQSPGGGVISRRQLWSLVALTLMWGINWPMMKYSLRELSPLYFRALTMSFGALWLFCFYRFKGVRMWPQVTEWRSVVTLGLPNVLGWHTLAILGVKELASGRAAILGFTMPIWTVLLGIVFFKEKLTPRIGLAVLAVALAIGLLTFNELTALSGKPLGIVWMELAALAWAAGTLMMRRAHLSMPMETLTVWMLILASICLWGLAVVLEPWPAWQFSVPMWGSLVYGALINYGFAQIIWFGMARHLPPTTSAMSIMAIPLIGTLTATLIVGEAPGWQDFVAVLCVMAAIAAVLLPPRRPPTPKPSNKASS</sequence>
<dbReference type="PANTHER" id="PTHR32322">
    <property type="entry name" value="INNER MEMBRANE TRANSPORTER"/>
    <property type="match status" value="1"/>
</dbReference>
<evidence type="ECO:0000313" key="8">
    <source>
        <dbReference type="EMBL" id="BCO28728.1"/>
    </source>
</evidence>
<evidence type="ECO:0000256" key="6">
    <source>
        <dbReference type="SAM" id="Phobius"/>
    </source>
</evidence>
<feature type="transmembrane region" description="Helical" evidence="6">
    <location>
        <begin position="105"/>
        <end position="126"/>
    </location>
</feature>
<feature type="transmembrane region" description="Helical" evidence="6">
    <location>
        <begin position="133"/>
        <end position="150"/>
    </location>
</feature>
<dbReference type="InterPro" id="IPR050638">
    <property type="entry name" value="AA-Vitamin_Transporters"/>
</dbReference>
<feature type="domain" description="EamA" evidence="7">
    <location>
        <begin position="161"/>
        <end position="296"/>
    </location>
</feature>
<evidence type="ECO:0000256" key="4">
    <source>
        <dbReference type="ARBA" id="ARBA00022989"/>
    </source>
</evidence>
<keyword evidence="9" id="KW-1185">Reference proteome</keyword>
<evidence type="ECO:0000313" key="9">
    <source>
        <dbReference type="Proteomes" id="UP000824366"/>
    </source>
</evidence>
<feature type="transmembrane region" description="Helical" evidence="6">
    <location>
        <begin position="192"/>
        <end position="211"/>
    </location>
</feature>
<comment type="subcellular location">
    <subcellularLocation>
        <location evidence="1">Cell membrane</location>
        <topology evidence="1">Multi-pass membrane protein</topology>
    </subcellularLocation>
</comment>
<dbReference type="SUPFAM" id="SSF103481">
    <property type="entry name" value="Multidrug resistance efflux transporter EmrE"/>
    <property type="match status" value="2"/>
</dbReference>
<dbReference type="InterPro" id="IPR000620">
    <property type="entry name" value="EamA_dom"/>
</dbReference>